<dbReference type="STRING" id="574376.BAMA_03280"/>
<dbReference type="Pfam" id="PF06961">
    <property type="entry name" value="DUF1294"/>
    <property type="match status" value="1"/>
</dbReference>
<evidence type="ECO:0000313" key="3">
    <source>
        <dbReference type="Proteomes" id="UP000027822"/>
    </source>
</evidence>
<comment type="caution">
    <text evidence="2">The sequence shown here is derived from an EMBL/GenBank/DDBJ whole genome shotgun (WGS) entry which is preliminary data.</text>
</comment>
<keyword evidence="1" id="KW-0812">Transmembrane</keyword>
<reference evidence="2 3" key="1">
    <citation type="submission" date="2014-06" db="EMBL/GenBank/DDBJ databases">
        <title>Draft genome sequence of Bacillus manliponensis JCM 15802 (MCCC 1A00708).</title>
        <authorList>
            <person name="Lai Q."/>
            <person name="Liu Y."/>
            <person name="Shao Z."/>
        </authorList>
    </citation>
    <scope>NUCLEOTIDE SEQUENCE [LARGE SCALE GENOMIC DNA]</scope>
    <source>
        <strain evidence="2 3">JCM 15802</strain>
    </source>
</reference>
<dbReference type="RefSeq" id="WP_034639989.1">
    <property type="nucleotide sequence ID" value="NZ_CBCSJC010000012.1"/>
</dbReference>
<dbReference type="AlphaFoldDB" id="A0A073K961"/>
<dbReference type="InterPro" id="IPR012156">
    <property type="entry name" value="Cold_shock_CspA"/>
</dbReference>
<feature type="transmembrane region" description="Helical" evidence="1">
    <location>
        <begin position="62"/>
        <end position="82"/>
    </location>
</feature>
<dbReference type="eggNOG" id="COG3326">
    <property type="taxonomic scope" value="Bacteria"/>
</dbReference>
<dbReference type="InterPro" id="IPR010718">
    <property type="entry name" value="DUF1294"/>
</dbReference>
<dbReference type="Proteomes" id="UP000027822">
    <property type="component" value="Unassembled WGS sequence"/>
</dbReference>
<dbReference type="PIRSF" id="PIRSF002599">
    <property type="entry name" value="Cold_shock_A"/>
    <property type="match status" value="1"/>
</dbReference>
<organism evidence="2 3">
    <name type="scientific">Bacillus manliponensis</name>
    <dbReference type="NCBI Taxonomy" id="574376"/>
    <lineage>
        <taxon>Bacteria</taxon>
        <taxon>Bacillati</taxon>
        <taxon>Bacillota</taxon>
        <taxon>Bacilli</taxon>
        <taxon>Bacillales</taxon>
        <taxon>Bacillaceae</taxon>
        <taxon>Bacillus</taxon>
        <taxon>Bacillus cereus group</taxon>
    </lineage>
</organism>
<feature type="transmembrane region" description="Helical" evidence="1">
    <location>
        <begin position="35"/>
        <end position="55"/>
    </location>
</feature>
<name>A0A073K961_9BACI</name>
<keyword evidence="3" id="KW-1185">Reference proteome</keyword>
<keyword evidence="1" id="KW-0472">Membrane</keyword>
<keyword evidence="1" id="KW-1133">Transmembrane helix</keyword>
<dbReference type="GO" id="GO:0003676">
    <property type="term" value="F:nucleic acid binding"/>
    <property type="evidence" value="ECO:0007669"/>
    <property type="project" value="InterPro"/>
</dbReference>
<sequence>MEWMYLIGINIIAFIMMGRDKRKAKKKEWRTSENMLFFVAAIGGAIGAWLGMYVFRHKTNKYKFMIGMPLLAIVVSYISWLLL</sequence>
<evidence type="ECO:0000313" key="2">
    <source>
        <dbReference type="EMBL" id="KEK18813.1"/>
    </source>
</evidence>
<dbReference type="OrthoDB" id="1698854at2"/>
<gene>
    <name evidence="2" type="ORF">BAMA_03280</name>
</gene>
<proteinExistence type="predicted"/>
<evidence type="ECO:0000256" key="1">
    <source>
        <dbReference type="SAM" id="Phobius"/>
    </source>
</evidence>
<protein>
    <submittedName>
        <fullName evidence="2">Membrane protein</fullName>
    </submittedName>
</protein>
<accession>A0A073K961</accession>
<dbReference type="EMBL" id="JOTN01000011">
    <property type="protein sequence ID" value="KEK18813.1"/>
    <property type="molecule type" value="Genomic_DNA"/>
</dbReference>